<dbReference type="AlphaFoldDB" id="A0A9P1BU23"/>
<gene>
    <name evidence="2" type="ORF">C1SCF055_LOCUS7237</name>
</gene>
<evidence type="ECO:0000313" key="2">
    <source>
        <dbReference type="EMBL" id="CAI3979272.1"/>
    </source>
</evidence>
<dbReference type="EMBL" id="CAMXCT020000471">
    <property type="protein sequence ID" value="CAL1132647.1"/>
    <property type="molecule type" value="Genomic_DNA"/>
</dbReference>
<feature type="compositionally biased region" description="Low complexity" evidence="1">
    <location>
        <begin position="505"/>
        <end position="516"/>
    </location>
</feature>
<name>A0A9P1BU23_9DINO</name>
<comment type="caution">
    <text evidence="2">The sequence shown here is derived from an EMBL/GenBank/DDBJ whole genome shotgun (WGS) entry which is preliminary data.</text>
</comment>
<dbReference type="Proteomes" id="UP001152797">
    <property type="component" value="Unassembled WGS sequence"/>
</dbReference>
<reference evidence="3" key="2">
    <citation type="submission" date="2024-04" db="EMBL/GenBank/DDBJ databases">
        <authorList>
            <person name="Chen Y."/>
            <person name="Shah S."/>
            <person name="Dougan E. K."/>
            <person name="Thang M."/>
            <person name="Chan C."/>
        </authorList>
    </citation>
    <scope>NUCLEOTIDE SEQUENCE [LARGE SCALE GENOMIC DNA]</scope>
</reference>
<organism evidence="2">
    <name type="scientific">Cladocopium goreaui</name>
    <dbReference type="NCBI Taxonomy" id="2562237"/>
    <lineage>
        <taxon>Eukaryota</taxon>
        <taxon>Sar</taxon>
        <taxon>Alveolata</taxon>
        <taxon>Dinophyceae</taxon>
        <taxon>Suessiales</taxon>
        <taxon>Symbiodiniaceae</taxon>
        <taxon>Cladocopium</taxon>
    </lineage>
</organism>
<feature type="region of interest" description="Disordered" evidence="1">
    <location>
        <begin position="498"/>
        <end position="557"/>
    </location>
</feature>
<proteinExistence type="predicted"/>
<reference evidence="2" key="1">
    <citation type="submission" date="2022-10" db="EMBL/GenBank/DDBJ databases">
        <authorList>
            <person name="Chen Y."/>
            <person name="Dougan E. K."/>
            <person name="Chan C."/>
            <person name="Rhodes N."/>
            <person name="Thang M."/>
        </authorList>
    </citation>
    <scope>NUCLEOTIDE SEQUENCE</scope>
</reference>
<feature type="compositionally biased region" description="Basic and acidic residues" evidence="1">
    <location>
        <begin position="540"/>
        <end position="555"/>
    </location>
</feature>
<evidence type="ECO:0000313" key="4">
    <source>
        <dbReference type="Proteomes" id="UP001152797"/>
    </source>
</evidence>
<accession>A0A9P1BU23</accession>
<evidence type="ECO:0000313" key="3">
    <source>
        <dbReference type="EMBL" id="CAL1132647.1"/>
    </source>
</evidence>
<evidence type="ECO:0000256" key="1">
    <source>
        <dbReference type="SAM" id="MobiDB-lite"/>
    </source>
</evidence>
<keyword evidence="4" id="KW-1185">Reference proteome</keyword>
<dbReference type="EMBL" id="CAMXCT030000471">
    <property type="protein sequence ID" value="CAL4766584.1"/>
    <property type="molecule type" value="Genomic_DNA"/>
</dbReference>
<sequence length="573" mass="60753">MVPFRPYYEHHFRCLGTADFENLYGKFRVEKQTASATAAAAEEIVPFARLPSVGTWLGWKGDDPIDRANMHPLSGGRVTSPVARLASPMSPMSPLSQDSYDVENLDAPQDCAFISKDVVDRVVFQGVNQLGSPGTPRAFHEASPASLATANELEASPASQYVSFLTSLHLQAEDDPLEASHASQATLGGADLGPAVTSPASAAALYVSFLTTLLQDVELASPRSVLPRPAEMVPFRPYYEHHFRCLGTADFENLYGKFQVEKQTASAAPPATAEEIVPSEIVPFARLPSVGTWLGWKVADPVDRWEAPLSDGSASPATRNAAELAQAALAQARLAAASPMSQDTCDVENLDDPQDCGFISTEVVDNVVFGGMGQFKPGTPQFHQADTSLVAVEQTAKEEANQKVVDRVLSNALRVLPGCDASEAMRSVGGQDDVSNASPVSGATVNDFEVTTDADVMVGLVIDTSVARSSKPRDGSEASEVVDAVVAGEAAVARSMQEVVSSMHSPENPNTSPNSPQWANSSVGVEDVAASVQGLDDAIADIHKEPTPGPRDSRDSLNITIFVAESPHLLSLE</sequence>
<dbReference type="EMBL" id="CAMXCT010000471">
    <property type="protein sequence ID" value="CAI3979272.1"/>
    <property type="molecule type" value="Genomic_DNA"/>
</dbReference>
<protein>
    <submittedName>
        <fullName evidence="2">Uncharacterized protein</fullName>
    </submittedName>
</protein>